<name>A0A7L5C0W0_9RHOB</name>
<dbReference type="PANTHER" id="PTHR43194:SF2">
    <property type="entry name" value="PEROXISOMAL MEMBRANE PROTEIN LPX1"/>
    <property type="match status" value="1"/>
</dbReference>
<dbReference type="InterPro" id="IPR000073">
    <property type="entry name" value="AB_hydrolase_1"/>
</dbReference>
<dbReference type="InterPro" id="IPR050228">
    <property type="entry name" value="Carboxylesterase_BioH"/>
</dbReference>
<dbReference type="Gene3D" id="3.40.50.1820">
    <property type="entry name" value="alpha/beta hydrolase"/>
    <property type="match status" value="1"/>
</dbReference>
<accession>A0A7L5C0W0</accession>
<dbReference type="GO" id="GO:0016787">
    <property type="term" value="F:hydrolase activity"/>
    <property type="evidence" value="ECO:0007669"/>
    <property type="project" value="UniProtKB-KW"/>
</dbReference>
<organism evidence="2 3">
    <name type="scientific">Pikeienuella piscinae</name>
    <dbReference type="NCBI Taxonomy" id="2748098"/>
    <lineage>
        <taxon>Bacteria</taxon>
        <taxon>Pseudomonadati</taxon>
        <taxon>Pseudomonadota</taxon>
        <taxon>Alphaproteobacteria</taxon>
        <taxon>Rhodobacterales</taxon>
        <taxon>Paracoccaceae</taxon>
        <taxon>Pikeienuella</taxon>
    </lineage>
</organism>
<evidence type="ECO:0000259" key="1">
    <source>
        <dbReference type="Pfam" id="PF12697"/>
    </source>
</evidence>
<protein>
    <submittedName>
        <fullName evidence="2">Alpha/beta fold hydrolase</fullName>
    </submittedName>
</protein>
<dbReference type="EMBL" id="CP049056">
    <property type="protein sequence ID" value="QIE55479.1"/>
    <property type="molecule type" value="Genomic_DNA"/>
</dbReference>
<proteinExistence type="predicted"/>
<dbReference type="InterPro" id="IPR029058">
    <property type="entry name" value="AB_hydrolase_fold"/>
</dbReference>
<gene>
    <name evidence="2" type="ORF">G5B40_08425</name>
</gene>
<sequence length="280" mass="30081">MKFTQRIIEVDGHRVGVLEAGPEAAPRVILAHCSLAFAGLWRIVMTQLAERWRCVSIDMPGHGVSDRGDRALSLQLQAVAYVEGVAAATGSGSAHLVGLSLGGAVMGRVAVKRPDLTWSLTLIEPVYFHLLSAPGGEEDEENARAMAPVYRACADGRFHDGARAFMEAWGQPGQFDRMPEAARDAVARALSFLVEDFDMVSGWPEGQIDGDALSTIRAPVLLMQGERTQASAKAILDVIQTRLPEAERAEIAGAGHLSPVDDPTAVAARLSAFFERIERA</sequence>
<dbReference type="AlphaFoldDB" id="A0A7L5C0W0"/>
<dbReference type="KEGG" id="hdh:G5B40_08425"/>
<keyword evidence="2" id="KW-0378">Hydrolase</keyword>
<dbReference type="RefSeq" id="WP_165097453.1">
    <property type="nucleotide sequence ID" value="NZ_CP049056.1"/>
</dbReference>
<evidence type="ECO:0000313" key="2">
    <source>
        <dbReference type="EMBL" id="QIE55479.1"/>
    </source>
</evidence>
<reference evidence="2 3" key="1">
    <citation type="submission" date="2020-02" db="EMBL/GenBank/DDBJ databases">
        <title>complete genome sequence of Rhodobacteraceae bacterium.</title>
        <authorList>
            <person name="Park J."/>
            <person name="Kim Y.-S."/>
            <person name="Kim K.-H."/>
        </authorList>
    </citation>
    <scope>NUCLEOTIDE SEQUENCE [LARGE SCALE GENOMIC DNA]</scope>
    <source>
        <strain evidence="2 3">RR4-56</strain>
    </source>
</reference>
<dbReference type="SUPFAM" id="SSF53474">
    <property type="entry name" value="alpha/beta-Hydrolases"/>
    <property type="match status" value="1"/>
</dbReference>
<keyword evidence="3" id="KW-1185">Reference proteome</keyword>
<dbReference type="PRINTS" id="PR00111">
    <property type="entry name" value="ABHYDROLASE"/>
</dbReference>
<feature type="domain" description="AB hydrolase-1" evidence="1">
    <location>
        <begin position="28"/>
        <end position="268"/>
    </location>
</feature>
<dbReference type="PANTHER" id="PTHR43194">
    <property type="entry name" value="HYDROLASE ALPHA/BETA FOLD FAMILY"/>
    <property type="match status" value="1"/>
</dbReference>
<dbReference type="Proteomes" id="UP000503336">
    <property type="component" value="Chromosome"/>
</dbReference>
<dbReference type="Pfam" id="PF12697">
    <property type="entry name" value="Abhydrolase_6"/>
    <property type="match status" value="1"/>
</dbReference>
<evidence type="ECO:0000313" key="3">
    <source>
        <dbReference type="Proteomes" id="UP000503336"/>
    </source>
</evidence>